<feature type="chain" id="PRO_5046896408" evidence="10">
    <location>
        <begin position="20"/>
        <end position="1042"/>
    </location>
</feature>
<dbReference type="Gene3D" id="2.170.130.10">
    <property type="entry name" value="TonB-dependent receptor, plug domain"/>
    <property type="match status" value="1"/>
</dbReference>
<dbReference type="NCBIfam" id="TIGR04056">
    <property type="entry name" value="OMP_RagA_SusC"/>
    <property type="match status" value="1"/>
</dbReference>
<reference evidence="13 14" key="1">
    <citation type="submission" date="2021-01" db="EMBL/GenBank/DDBJ databases">
        <title>Carboxyliciviraga sp.nov., isolated from coastal sediments.</title>
        <authorList>
            <person name="Lu D."/>
            <person name="Zhang T."/>
        </authorList>
    </citation>
    <scope>NUCLEOTIDE SEQUENCE [LARGE SCALE GENOMIC DNA]</scope>
    <source>
        <strain evidence="13 14">N1Y132</strain>
    </source>
</reference>
<dbReference type="RefSeq" id="WP_200465457.1">
    <property type="nucleotide sequence ID" value="NZ_JAENRR010000029.1"/>
</dbReference>
<protein>
    <submittedName>
        <fullName evidence="13">TonB-dependent receptor</fullName>
    </submittedName>
</protein>
<evidence type="ECO:0000256" key="9">
    <source>
        <dbReference type="RuleBase" id="RU003357"/>
    </source>
</evidence>
<dbReference type="InterPro" id="IPR037066">
    <property type="entry name" value="Plug_dom_sf"/>
</dbReference>
<evidence type="ECO:0000256" key="2">
    <source>
        <dbReference type="ARBA" id="ARBA00022448"/>
    </source>
</evidence>
<comment type="caution">
    <text evidence="13">The sequence shown here is derived from an EMBL/GenBank/DDBJ whole genome shotgun (WGS) entry which is preliminary data.</text>
</comment>
<evidence type="ECO:0000256" key="1">
    <source>
        <dbReference type="ARBA" id="ARBA00004571"/>
    </source>
</evidence>
<name>A0ABS1HKM5_9BACT</name>
<keyword evidence="4 8" id="KW-0812">Transmembrane</keyword>
<dbReference type="Pfam" id="PF00593">
    <property type="entry name" value="TonB_dep_Rec_b-barrel"/>
    <property type="match status" value="1"/>
</dbReference>
<evidence type="ECO:0000256" key="8">
    <source>
        <dbReference type="PROSITE-ProRule" id="PRU01360"/>
    </source>
</evidence>
<dbReference type="InterPro" id="IPR008969">
    <property type="entry name" value="CarboxyPept-like_regulatory"/>
</dbReference>
<evidence type="ECO:0000259" key="12">
    <source>
        <dbReference type="Pfam" id="PF07715"/>
    </source>
</evidence>
<dbReference type="SUPFAM" id="SSF49464">
    <property type="entry name" value="Carboxypeptidase regulatory domain-like"/>
    <property type="match status" value="1"/>
</dbReference>
<evidence type="ECO:0000259" key="11">
    <source>
        <dbReference type="Pfam" id="PF00593"/>
    </source>
</evidence>
<dbReference type="InterPro" id="IPR023997">
    <property type="entry name" value="TonB-dep_OMP_SusC/RagA_CS"/>
</dbReference>
<dbReference type="Gene3D" id="2.60.40.1120">
    <property type="entry name" value="Carboxypeptidase-like, regulatory domain"/>
    <property type="match status" value="1"/>
</dbReference>
<feature type="domain" description="TonB-dependent receptor-like beta-barrel" evidence="11">
    <location>
        <begin position="428"/>
        <end position="790"/>
    </location>
</feature>
<comment type="subcellular location">
    <subcellularLocation>
        <location evidence="1 8">Cell outer membrane</location>
        <topology evidence="1 8">Multi-pass membrane protein</topology>
    </subcellularLocation>
</comment>
<keyword evidence="14" id="KW-1185">Reference proteome</keyword>
<organism evidence="13 14">
    <name type="scientific">Carboxylicivirga marina</name>
    <dbReference type="NCBI Taxonomy" id="2800988"/>
    <lineage>
        <taxon>Bacteria</taxon>
        <taxon>Pseudomonadati</taxon>
        <taxon>Bacteroidota</taxon>
        <taxon>Bacteroidia</taxon>
        <taxon>Marinilabiliales</taxon>
        <taxon>Marinilabiliaceae</taxon>
        <taxon>Carboxylicivirga</taxon>
    </lineage>
</organism>
<evidence type="ECO:0000256" key="7">
    <source>
        <dbReference type="ARBA" id="ARBA00023237"/>
    </source>
</evidence>
<keyword evidence="10" id="KW-0732">Signal</keyword>
<accession>A0ABS1HKM5</accession>
<keyword evidence="13" id="KW-0675">Receptor</keyword>
<sequence>MKKVLLGLLVLFVSALSYAQGGKTITGNVTDESGASLPGVSIAIKGTTIGTITDLNGDFTLKTQTDSDVLVFSFIGFTSQEVSSQGKSSLKVILREDMTDLDEVVVVGYGEMKKSDLTGSVASVSFKNAGETGMPSVDQLIQGRAAGVYVRNASGVPGGAIDIQVRGNGSMSGSTQPLYVVDGMILDTEGDVSGASSTVGMAASNPFAFLSPEDIENMEILKDASATAIYGARGANGVILITTKKGKKGKKGTITYSNSFSFSEVNRKLPMMDGNMYADYMNEMDSLEWVADGMVGDISYTYPDTVEIRPRDWQEEFFEPAFTQNHRISFAKADEKSNTFFSMGYLNSDGVIKSTGFTKYDMRLNNNRMITDKLKLTTNFNAARIENDMTVGTEILGGNRSMVGSIVYSQPLENVAVDEEGNFDPDEMFNSPENWINDHTDKGIENLFVSKIALNYDLHKNIKLEGRLGSDYKNKARSRYFGRGIRRGEEVGGLGEKFGTESFHWVADLLVKFNYNFDKHRFNGTIGGTADQKILDRYKLTSTFFIDDFLESDAMHGGAVQVIDYTTRQNIKYQSLLFRMNYSYKGKVNVTATGRQDYSNKLGEGMKGAFFPSFSTAYRVSEESFVKNLNVFSNLKVRAGWGQVGSSNVPAYATRSTFNFATQPDDNGNPQKILVPGQLGNPNLTWETSEQINLGLDFGFMEQRYTLTIDAYDKYSKNQLQRVTLPASAGYAYQWINLGSVQNRGIELSLNATLLQNSDWKINLGGNFSLNRNEILDMGGVTYFGEQIGNNEEIKAPVNIFREGEAVGVFYGYQTDGIIQQEDVDSGDLPTYYGEALPVGNIKFVDQLTVDTDGDGIPDAPDGNIDDQDQTIIGDPNPDFVYGITGSVDYKGFNLNFLFTGVKGRDVFNANYARSNNFHISATNKIEDAYVNAWRSDAPSNTHPRLDYQSNTFSAVYTDRWVEDASFLKLSNVTLSYTFKPSVSFIQSVKVFATGANLLTITDYSGFDPEVDAFRGNPRKVGIDMNSFPAVRSYVGGVNIIF</sequence>
<dbReference type="PROSITE" id="PS52016">
    <property type="entry name" value="TONB_DEPENDENT_REC_3"/>
    <property type="match status" value="1"/>
</dbReference>
<evidence type="ECO:0000256" key="10">
    <source>
        <dbReference type="SAM" id="SignalP"/>
    </source>
</evidence>
<comment type="similarity">
    <text evidence="8 9">Belongs to the TonB-dependent receptor family.</text>
</comment>
<evidence type="ECO:0000313" key="13">
    <source>
        <dbReference type="EMBL" id="MBK3518229.1"/>
    </source>
</evidence>
<dbReference type="Gene3D" id="2.40.170.20">
    <property type="entry name" value="TonB-dependent receptor, beta-barrel domain"/>
    <property type="match status" value="1"/>
</dbReference>
<dbReference type="Pfam" id="PF13715">
    <property type="entry name" value="CarbopepD_reg_2"/>
    <property type="match status" value="1"/>
</dbReference>
<dbReference type="InterPro" id="IPR012910">
    <property type="entry name" value="Plug_dom"/>
</dbReference>
<keyword evidence="3 8" id="KW-1134">Transmembrane beta strand</keyword>
<proteinExistence type="inferred from homology"/>
<dbReference type="InterPro" id="IPR039426">
    <property type="entry name" value="TonB-dep_rcpt-like"/>
</dbReference>
<keyword evidence="6 8" id="KW-0472">Membrane</keyword>
<feature type="domain" description="TonB-dependent receptor plug" evidence="12">
    <location>
        <begin position="114"/>
        <end position="238"/>
    </location>
</feature>
<dbReference type="InterPro" id="IPR036942">
    <property type="entry name" value="Beta-barrel_TonB_sf"/>
</dbReference>
<evidence type="ECO:0000256" key="4">
    <source>
        <dbReference type="ARBA" id="ARBA00022692"/>
    </source>
</evidence>
<evidence type="ECO:0000256" key="6">
    <source>
        <dbReference type="ARBA" id="ARBA00023136"/>
    </source>
</evidence>
<keyword evidence="2 8" id="KW-0813">Transport</keyword>
<dbReference type="InterPro" id="IPR000531">
    <property type="entry name" value="Beta-barrel_TonB"/>
</dbReference>
<dbReference type="EMBL" id="JAENRR010000029">
    <property type="protein sequence ID" value="MBK3518229.1"/>
    <property type="molecule type" value="Genomic_DNA"/>
</dbReference>
<feature type="signal peptide" evidence="10">
    <location>
        <begin position="1"/>
        <end position="19"/>
    </location>
</feature>
<evidence type="ECO:0000256" key="5">
    <source>
        <dbReference type="ARBA" id="ARBA00023077"/>
    </source>
</evidence>
<evidence type="ECO:0000256" key="3">
    <source>
        <dbReference type="ARBA" id="ARBA00022452"/>
    </source>
</evidence>
<dbReference type="SUPFAM" id="SSF56935">
    <property type="entry name" value="Porins"/>
    <property type="match status" value="1"/>
</dbReference>
<keyword evidence="7 8" id="KW-0998">Cell outer membrane</keyword>
<gene>
    <name evidence="13" type="ORF">JIV24_12860</name>
</gene>
<dbReference type="NCBIfam" id="TIGR04057">
    <property type="entry name" value="SusC_RagA_signa"/>
    <property type="match status" value="1"/>
</dbReference>
<evidence type="ECO:0000313" key="14">
    <source>
        <dbReference type="Proteomes" id="UP000605676"/>
    </source>
</evidence>
<dbReference type="InterPro" id="IPR023996">
    <property type="entry name" value="TonB-dep_OMP_SusC/RagA"/>
</dbReference>
<dbReference type="Proteomes" id="UP000605676">
    <property type="component" value="Unassembled WGS sequence"/>
</dbReference>
<dbReference type="Pfam" id="PF07715">
    <property type="entry name" value="Plug"/>
    <property type="match status" value="1"/>
</dbReference>
<keyword evidence="5 9" id="KW-0798">TonB box</keyword>